<dbReference type="PANTHER" id="PTHR21143">
    <property type="entry name" value="INVERTEBRATE GUSTATORY RECEPTOR"/>
    <property type="match status" value="1"/>
</dbReference>
<protein>
    <recommendedName>
        <fullName evidence="8">Gustatory receptor</fullName>
    </recommendedName>
</protein>
<accession>A0A6I9V844</accession>
<dbReference type="FunCoup" id="A0A6I9V844">
    <property type="interactions" value="12"/>
</dbReference>
<evidence type="ECO:0000256" key="3">
    <source>
        <dbReference type="ARBA" id="ARBA00022692"/>
    </source>
</evidence>
<dbReference type="GO" id="GO:0030424">
    <property type="term" value="C:axon"/>
    <property type="evidence" value="ECO:0007669"/>
    <property type="project" value="TreeGrafter"/>
</dbReference>
<evidence type="ECO:0000313" key="9">
    <source>
        <dbReference type="Proteomes" id="UP001652620"/>
    </source>
</evidence>
<keyword evidence="5 8" id="KW-0472">Membrane</keyword>
<keyword evidence="3 8" id="KW-0812">Transmembrane</keyword>
<evidence type="ECO:0000256" key="6">
    <source>
        <dbReference type="ARBA" id="ARBA00023170"/>
    </source>
</evidence>
<evidence type="ECO:0000256" key="5">
    <source>
        <dbReference type="ARBA" id="ARBA00023136"/>
    </source>
</evidence>
<dbReference type="RefSeq" id="XP_011198978.2">
    <property type="nucleotide sequence ID" value="XM_011200676.4"/>
</dbReference>
<dbReference type="InParanoid" id="A0A6I9V844"/>
<dbReference type="GO" id="GO:0043025">
    <property type="term" value="C:neuronal cell body"/>
    <property type="evidence" value="ECO:0007669"/>
    <property type="project" value="TreeGrafter"/>
</dbReference>
<dbReference type="InterPro" id="IPR013604">
    <property type="entry name" value="7TM_chemorcpt"/>
</dbReference>
<keyword evidence="6 8" id="KW-0675">Receptor</keyword>
<reference evidence="9" key="1">
    <citation type="submission" date="2025-05" db="UniProtKB">
        <authorList>
            <consortium name="RefSeq"/>
        </authorList>
    </citation>
    <scope>NUCLEOTIDE SEQUENCE [LARGE SCALE GENOMIC DNA]</scope>
</reference>
<evidence type="ECO:0000256" key="1">
    <source>
        <dbReference type="ARBA" id="ARBA00004651"/>
    </source>
</evidence>
<dbReference type="GO" id="GO:0008049">
    <property type="term" value="P:male courtship behavior"/>
    <property type="evidence" value="ECO:0007669"/>
    <property type="project" value="TreeGrafter"/>
</dbReference>
<feature type="transmembrane region" description="Helical" evidence="8">
    <location>
        <begin position="21"/>
        <end position="37"/>
    </location>
</feature>
<evidence type="ECO:0000313" key="10">
    <source>
        <dbReference type="RefSeq" id="XP_011198978.2"/>
    </source>
</evidence>
<evidence type="ECO:0000256" key="2">
    <source>
        <dbReference type="ARBA" id="ARBA00022475"/>
    </source>
</evidence>
<dbReference type="GO" id="GO:0007635">
    <property type="term" value="P:chemosensory behavior"/>
    <property type="evidence" value="ECO:0007669"/>
    <property type="project" value="TreeGrafter"/>
</dbReference>
<dbReference type="KEGG" id="bdr:105223070"/>
<dbReference type="OrthoDB" id="6366728at2759"/>
<keyword evidence="2 8" id="KW-1003">Cell membrane</keyword>
<dbReference type="GO" id="GO:0050909">
    <property type="term" value="P:sensory perception of taste"/>
    <property type="evidence" value="ECO:0007669"/>
    <property type="project" value="InterPro"/>
</dbReference>
<dbReference type="PANTHER" id="PTHR21143:SF104">
    <property type="entry name" value="GUSTATORY RECEPTOR 8A-RELATED"/>
    <property type="match status" value="1"/>
</dbReference>
<keyword evidence="7 8" id="KW-0807">Transducer</keyword>
<keyword evidence="9" id="KW-1185">Reference proteome</keyword>
<reference evidence="10" key="2">
    <citation type="submission" date="2025-08" db="UniProtKB">
        <authorList>
            <consortium name="RefSeq"/>
        </authorList>
    </citation>
    <scope>IDENTIFICATION</scope>
    <source>
        <tissue evidence="10">Adult</tissue>
    </source>
</reference>
<dbReference type="GO" id="GO:0007165">
    <property type="term" value="P:signal transduction"/>
    <property type="evidence" value="ECO:0007669"/>
    <property type="project" value="UniProtKB-KW"/>
</dbReference>
<feature type="transmembrane region" description="Helical" evidence="8">
    <location>
        <begin position="300"/>
        <end position="323"/>
    </location>
</feature>
<comment type="subcellular location">
    <subcellularLocation>
        <location evidence="1 8">Cell membrane</location>
        <topology evidence="1 8">Multi-pass membrane protein</topology>
    </subcellularLocation>
</comment>
<feature type="transmembrane region" description="Helical" evidence="8">
    <location>
        <begin position="137"/>
        <end position="162"/>
    </location>
</feature>
<gene>
    <name evidence="10" type="primary">LOC105223070</name>
</gene>
<feature type="transmembrane region" description="Helical" evidence="8">
    <location>
        <begin position="335"/>
        <end position="354"/>
    </location>
</feature>
<feature type="transmembrane region" description="Helical" evidence="8">
    <location>
        <begin position="413"/>
        <end position="433"/>
    </location>
</feature>
<dbReference type="Proteomes" id="UP001652620">
    <property type="component" value="Chromosome 1"/>
</dbReference>
<evidence type="ECO:0000256" key="7">
    <source>
        <dbReference type="ARBA" id="ARBA00023224"/>
    </source>
</evidence>
<dbReference type="AlphaFoldDB" id="A0A6I9V844"/>
<proteinExistence type="inferred from homology"/>
<feature type="transmembrane region" description="Helical" evidence="8">
    <location>
        <begin position="43"/>
        <end position="66"/>
    </location>
</feature>
<evidence type="ECO:0000256" key="4">
    <source>
        <dbReference type="ARBA" id="ARBA00022989"/>
    </source>
</evidence>
<sequence>MAWQFLKRLPQSDSILQSLRPLAYISLIGLAPFRLSVSKEVRTSAFSLAAGILHFFFYVLCFFLSLREGDSIISYFFQTSVTRLGDATLSLSGIIAMVMIFSSIFFKRNLLLTIIQNCLVVDGIFLRLGLKLDYRKILMYSFVTSLGLLLFNFVYLLVSYMLLRSAEIWPSFVVFTTFALPHLNISIMVFKFLCTTHLTRTRFRMMNEVLQDILDSCVEERDAVVLSPMHSVIHLHSTNNMASRHAPSVVQPTATPRTRYSVTSLVRRNPEGALKQVSNVHNLLCDICCTIEDYFNYPMLAIIAISFLFILFDDFYILEAVITPSRVDKFEADEFFAFFITQMLWYVVIILLIVEGSSKTIKESNKTAAIVHKILNISEESAVHDRLLRLSLQLSHRRVVFTAAGLFNLDRTLIFTICGAATCYLIILIQFRYNPTHWDRLNTSSGTVLASG</sequence>
<organism evidence="9 10">
    <name type="scientific">Bactrocera dorsalis</name>
    <name type="common">Oriental fruit fly</name>
    <name type="synonym">Dacus dorsalis</name>
    <dbReference type="NCBI Taxonomy" id="27457"/>
    <lineage>
        <taxon>Eukaryota</taxon>
        <taxon>Metazoa</taxon>
        <taxon>Ecdysozoa</taxon>
        <taxon>Arthropoda</taxon>
        <taxon>Hexapoda</taxon>
        <taxon>Insecta</taxon>
        <taxon>Pterygota</taxon>
        <taxon>Neoptera</taxon>
        <taxon>Endopterygota</taxon>
        <taxon>Diptera</taxon>
        <taxon>Brachycera</taxon>
        <taxon>Muscomorpha</taxon>
        <taxon>Tephritoidea</taxon>
        <taxon>Tephritidae</taxon>
        <taxon>Bactrocera</taxon>
        <taxon>Bactrocera</taxon>
    </lineage>
</organism>
<comment type="function">
    <text evidence="8">Gustatory receptor which mediates acceptance or avoidance behavior, depending on its substrates.</text>
</comment>
<dbReference type="GeneID" id="105223070"/>
<dbReference type="GO" id="GO:0005886">
    <property type="term" value="C:plasma membrane"/>
    <property type="evidence" value="ECO:0007669"/>
    <property type="project" value="UniProtKB-SubCell"/>
</dbReference>
<evidence type="ECO:0000256" key="8">
    <source>
        <dbReference type="RuleBase" id="RU363108"/>
    </source>
</evidence>
<dbReference type="Pfam" id="PF08395">
    <property type="entry name" value="7tm_7"/>
    <property type="match status" value="1"/>
</dbReference>
<feature type="transmembrane region" description="Helical" evidence="8">
    <location>
        <begin position="87"/>
        <end position="105"/>
    </location>
</feature>
<comment type="caution">
    <text evidence="8">Lacks conserved residue(s) required for the propagation of feature annotation.</text>
</comment>
<feature type="transmembrane region" description="Helical" evidence="8">
    <location>
        <begin position="168"/>
        <end position="194"/>
    </location>
</feature>
<dbReference type="GO" id="GO:0030425">
    <property type="term" value="C:dendrite"/>
    <property type="evidence" value="ECO:0007669"/>
    <property type="project" value="TreeGrafter"/>
</dbReference>
<name>A0A6I9V844_BACDO</name>
<keyword evidence="4 8" id="KW-1133">Transmembrane helix</keyword>
<comment type="similarity">
    <text evidence="8">Belongs to the insect chemoreceptor superfamily. Gustatory receptor (GR) family.</text>
</comment>